<accession>A0A9Q0GAD9</accession>
<evidence type="ECO:0000313" key="3">
    <source>
        <dbReference type="EMBL" id="KAJ4845345.1"/>
    </source>
</evidence>
<dbReference type="PANTHER" id="PTHR31234:SF55">
    <property type="entry name" value="LATE EMBRYOGENESIS ABUNDANT (LEA) HYDROXYPROLINE-RICH GLYCOPROTEIN FAMILY"/>
    <property type="match status" value="1"/>
</dbReference>
<evidence type="ECO:0000256" key="2">
    <source>
        <dbReference type="ARBA" id="ARBA00023136"/>
    </source>
</evidence>
<dbReference type="AlphaFoldDB" id="A0A9Q0GAD9"/>
<organism evidence="3 4">
    <name type="scientific">Turnera subulata</name>
    <dbReference type="NCBI Taxonomy" id="218843"/>
    <lineage>
        <taxon>Eukaryota</taxon>
        <taxon>Viridiplantae</taxon>
        <taxon>Streptophyta</taxon>
        <taxon>Embryophyta</taxon>
        <taxon>Tracheophyta</taxon>
        <taxon>Spermatophyta</taxon>
        <taxon>Magnoliopsida</taxon>
        <taxon>eudicotyledons</taxon>
        <taxon>Gunneridae</taxon>
        <taxon>Pentapetalae</taxon>
        <taxon>rosids</taxon>
        <taxon>fabids</taxon>
        <taxon>Malpighiales</taxon>
        <taxon>Passifloraceae</taxon>
        <taxon>Turnera</taxon>
    </lineage>
</organism>
<dbReference type="GO" id="GO:0005886">
    <property type="term" value="C:plasma membrane"/>
    <property type="evidence" value="ECO:0007669"/>
    <property type="project" value="TreeGrafter"/>
</dbReference>
<sequence>MDGERRRSRCGELVSNLTVSNSSLGVSGTWSARFVVCNPNKKLRLKYYDVISMVYYRSELLAQTWIPPFKQEIKNVTSLTAEYSTADSYISGRAAGNINADKGRGSVVFDLKVMADAGFYSGGFRIRRRVGRVLCLDVGVWRWREEEDWGFNMDGVDDDKFEGIARIDWKIGWVSGFRFREETFKGFVVLLKRSEEGEWVRWGGRRKGQIDVEREKDERVSFF</sequence>
<keyword evidence="2" id="KW-0472">Membrane</keyword>
<evidence type="ECO:0000313" key="4">
    <source>
        <dbReference type="Proteomes" id="UP001141552"/>
    </source>
</evidence>
<dbReference type="Proteomes" id="UP001141552">
    <property type="component" value="Unassembled WGS sequence"/>
</dbReference>
<comment type="caution">
    <text evidence="3">The sequence shown here is derived from an EMBL/GenBank/DDBJ whole genome shotgun (WGS) entry which is preliminary data.</text>
</comment>
<dbReference type="InterPro" id="IPR044839">
    <property type="entry name" value="NDR1-like"/>
</dbReference>
<dbReference type="PANTHER" id="PTHR31234">
    <property type="entry name" value="LATE EMBRYOGENESIS ABUNDANT (LEA) HYDROXYPROLINE-RICH GLYCOPROTEIN FAMILY"/>
    <property type="match status" value="1"/>
</dbReference>
<reference evidence="3" key="1">
    <citation type="submission" date="2022-02" db="EMBL/GenBank/DDBJ databases">
        <authorList>
            <person name="Henning P.M."/>
            <person name="McCubbin A.G."/>
            <person name="Shore J.S."/>
        </authorList>
    </citation>
    <scope>NUCLEOTIDE SEQUENCE</scope>
    <source>
        <strain evidence="3">F60SS</strain>
        <tissue evidence="3">Leaves</tissue>
    </source>
</reference>
<dbReference type="OrthoDB" id="695142at2759"/>
<evidence type="ECO:0000256" key="1">
    <source>
        <dbReference type="ARBA" id="ARBA00004370"/>
    </source>
</evidence>
<evidence type="ECO:0008006" key="5">
    <source>
        <dbReference type="Google" id="ProtNLM"/>
    </source>
</evidence>
<proteinExistence type="predicted"/>
<gene>
    <name evidence="3" type="ORF">Tsubulata_046036</name>
</gene>
<name>A0A9Q0GAD9_9ROSI</name>
<reference evidence="3" key="2">
    <citation type="journal article" date="2023" name="Plants (Basel)">
        <title>Annotation of the Turnera subulata (Passifloraceae) Draft Genome Reveals the S-Locus Evolved after the Divergence of Turneroideae from Passifloroideae in a Stepwise Manner.</title>
        <authorList>
            <person name="Henning P.M."/>
            <person name="Roalson E.H."/>
            <person name="Mir W."/>
            <person name="McCubbin A.G."/>
            <person name="Shore J.S."/>
        </authorList>
    </citation>
    <scope>NUCLEOTIDE SEQUENCE</scope>
    <source>
        <strain evidence="3">F60SS</strain>
    </source>
</reference>
<protein>
    <recommendedName>
        <fullName evidence="5">Late embryogenesis abundant protein LEA-2 subgroup domain-containing protein</fullName>
    </recommendedName>
</protein>
<comment type="subcellular location">
    <subcellularLocation>
        <location evidence="1">Membrane</location>
    </subcellularLocation>
</comment>
<dbReference type="EMBL" id="JAKUCV010001710">
    <property type="protein sequence ID" value="KAJ4845345.1"/>
    <property type="molecule type" value="Genomic_DNA"/>
</dbReference>
<keyword evidence="4" id="KW-1185">Reference proteome</keyword>
<dbReference type="GO" id="GO:0098542">
    <property type="term" value="P:defense response to other organism"/>
    <property type="evidence" value="ECO:0007669"/>
    <property type="project" value="InterPro"/>
</dbReference>